<evidence type="ECO:0000256" key="9">
    <source>
        <dbReference type="ARBA" id="ARBA00022748"/>
    </source>
</evidence>
<reference evidence="13 14" key="1">
    <citation type="submission" date="2013-09" db="EMBL/GenBank/DDBJ databases">
        <title>High correlation between genotypes and phenotypes of environmental bacteria Comamonas testosteroni strains.</title>
        <authorList>
            <person name="Liu L."/>
            <person name="Zhu W."/>
            <person name="Xia X."/>
            <person name="Xu B."/>
            <person name="Luo M."/>
            <person name="Wang G."/>
        </authorList>
    </citation>
    <scope>NUCLEOTIDE SEQUENCE [LARGE SCALE GENOMIC DNA]</scope>
    <source>
        <strain evidence="13 14">JL40</strain>
    </source>
</reference>
<dbReference type="NCBIfam" id="TIGR03141">
    <property type="entry name" value="cytochro_ccmD"/>
    <property type="match status" value="1"/>
</dbReference>
<sequence>MQDHAFFIALAYGVSAMALGIELVSIYVRSRRLKAEAASGLSTRESS</sequence>
<evidence type="ECO:0000256" key="2">
    <source>
        <dbReference type="ARBA" id="ARBA00004377"/>
    </source>
</evidence>
<evidence type="ECO:0000256" key="10">
    <source>
        <dbReference type="ARBA" id="ARBA00022989"/>
    </source>
</evidence>
<dbReference type="GO" id="GO:0017004">
    <property type="term" value="P:cytochrome complex assembly"/>
    <property type="evidence" value="ECO:0007669"/>
    <property type="project" value="UniProtKB-KW"/>
</dbReference>
<dbReference type="Pfam" id="PF04995">
    <property type="entry name" value="CcmD"/>
    <property type="match status" value="1"/>
</dbReference>
<evidence type="ECO:0000256" key="11">
    <source>
        <dbReference type="ARBA" id="ARBA00023136"/>
    </source>
</evidence>
<keyword evidence="5 12" id="KW-0813">Transport</keyword>
<organism evidence="13 14">
    <name type="scientific">Comamonas testosteroni</name>
    <name type="common">Pseudomonas testosteroni</name>
    <dbReference type="NCBI Taxonomy" id="285"/>
    <lineage>
        <taxon>Bacteria</taxon>
        <taxon>Pseudomonadati</taxon>
        <taxon>Pseudomonadota</taxon>
        <taxon>Betaproteobacteria</taxon>
        <taxon>Burkholderiales</taxon>
        <taxon>Comamonadaceae</taxon>
        <taxon>Comamonas</taxon>
    </lineage>
</organism>
<evidence type="ECO:0000256" key="12">
    <source>
        <dbReference type="RuleBase" id="RU363101"/>
    </source>
</evidence>
<gene>
    <name evidence="13" type="ORF">P353_13075</name>
</gene>
<keyword evidence="10 12" id="KW-1133">Transmembrane helix</keyword>
<comment type="subcellular location">
    <subcellularLocation>
        <location evidence="2 12">Cell inner membrane</location>
        <topology evidence="2 12">Single-pass membrane protein</topology>
    </subcellularLocation>
</comment>
<dbReference type="AlphaFoldDB" id="A0A096FIR3"/>
<keyword evidence="8 12" id="KW-0812">Transmembrane</keyword>
<proteinExistence type="inferred from homology"/>
<keyword evidence="9 12" id="KW-0201">Cytochrome c-type biogenesis</keyword>
<dbReference type="EMBL" id="AWOR01000046">
    <property type="protein sequence ID" value="KGH29588.1"/>
    <property type="molecule type" value="Genomic_DNA"/>
</dbReference>
<comment type="function">
    <text evidence="1 12">Required for the export of heme to the periplasm for the biogenesis of c-type cytochromes.</text>
</comment>
<evidence type="ECO:0000256" key="8">
    <source>
        <dbReference type="ARBA" id="ARBA00022692"/>
    </source>
</evidence>
<protein>
    <recommendedName>
        <fullName evidence="4 12">Heme exporter protein D</fullName>
    </recommendedName>
</protein>
<feature type="transmembrane region" description="Helical" evidence="12">
    <location>
        <begin position="6"/>
        <end position="28"/>
    </location>
</feature>
<evidence type="ECO:0000256" key="1">
    <source>
        <dbReference type="ARBA" id="ARBA00002442"/>
    </source>
</evidence>
<name>A0A096FIR3_COMTE</name>
<evidence type="ECO:0000313" key="14">
    <source>
        <dbReference type="Proteomes" id="UP000029553"/>
    </source>
</evidence>
<comment type="caution">
    <text evidence="13">The sequence shown here is derived from an EMBL/GenBank/DDBJ whole genome shotgun (WGS) entry which is preliminary data.</text>
</comment>
<dbReference type="GO" id="GO:0015886">
    <property type="term" value="P:heme transport"/>
    <property type="evidence" value="ECO:0007669"/>
    <property type="project" value="InterPro"/>
</dbReference>
<evidence type="ECO:0000256" key="7">
    <source>
        <dbReference type="ARBA" id="ARBA00022519"/>
    </source>
</evidence>
<dbReference type="RefSeq" id="WP_034369681.1">
    <property type="nucleotide sequence ID" value="NZ_AWOR01000046.1"/>
</dbReference>
<keyword evidence="11 12" id="KW-0472">Membrane</keyword>
<evidence type="ECO:0000256" key="6">
    <source>
        <dbReference type="ARBA" id="ARBA00022475"/>
    </source>
</evidence>
<accession>A0A096FIR3</accession>
<dbReference type="GO" id="GO:0005886">
    <property type="term" value="C:plasma membrane"/>
    <property type="evidence" value="ECO:0007669"/>
    <property type="project" value="UniProtKB-SubCell"/>
</dbReference>
<keyword evidence="7 12" id="KW-0997">Cell inner membrane</keyword>
<evidence type="ECO:0000313" key="13">
    <source>
        <dbReference type="EMBL" id="KGH29588.1"/>
    </source>
</evidence>
<evidence type="ECO:0000256" key="5">
    <source>
        <dbReference type="ARBA" id="ARBA00022448"/>
    </source>
</evidence>
<dbReference type="InterPro" id="IPR007078">
    <property type="entry name" value="Haem_export_protD_CcmD"/>
</dbReference>
<evidence type="ECO:0000256" key="3">
    <source>
        <dbReference type="ARBA" id="ARBA00008741"/>
    </source>
</evidence>
<comment type="similarity">
    <text evidence="3 12">Belongs to the CcmD/CycX/HelD family.</text>
</comment>
<dbReference type="Proteomes" id="UP000029553">
    <property type="component" value="Unassembled WGS sequence"/>
</dbReference>
<keyword evidence="6 12" id="KW-1003">Cell membrane</keyword>
<evidence type="ECO:0000256" key="4">
    <source>
        <dbReference type="ARBA" id="ARBA00016461"/>
    </source>
</evidence>